<protein>
    <submittedName>
        <fullName evidence="4">Uncharacterized protein LOC111025368</fullName>
    </submittedName>
</protein>
<sequence length="196" mass="22280">MDSFSGLYIGLGSVLGLLFLGIAAELYYLLCWKKKRINSTELEDHHEFKDKSHETKQELDVEDAEDEDEGDLEVMGLYNLGGQPRFLFTINEETKEDLESEDGRSRNRSLGDIIMAIETPFFTPMASPPSLHGFGFNPLFESSPPPKFKFLRDAEEKLYRRLMEEAHRKPTFHCSTSSQVLPLVSSPPQFPTSNLS</sequence>
<dbReference type="AlphaFoldDB" id="A0A6J1DXD9"/>
<dbReference type="GeneID" id="111025368"/>
<organism evidence="3 4">
    <name type="scientific">Momordica charantia</name>
    <name type="common">Bitter gourd</name>
    <name type="synonym">Balsam pear</name>
    <dbReference type="NCBI Taxonomy" id="3673"/>
    <lineage>
        <taxon>Eukaryota</taxon>
        <taxon>Viridiplantae</taxon>
        <taxon>Streptophyta</taxon>
        <taxon>Embryophyta</taxon>
        <taxon>Tracheophyta</taxon>
        <taxon>Spermatophyta</taxon>
        <taxon>Magnoliopsida</taxon>
        <taxon>eudicotyledons</taxon>
        <taxon>Gunneridae</taxon>
        <taxon>Pentapetalae</taxon>
        <taxon>rosids</taxon>
        <taxon>fabids</taxon>
        <taxon>Cucurbitales</taxon>
        <taxon>Cucurbitaceae</taxon>
        <taxon>Momordiceae</taxon>
        <taxon>Momordica</taxon>
    </lineage>
</organism>
<name>A0A6J1DXD9_MOMCH</name>
<gene>
    <name evidence="4" type="primary">LOC111025368</name>
</gene>
<accession>A0A6J1DXD9</accession>
<dbReference type="RefSeq" id="XP_022158908.1">
    <property type="nucleotide sequence ID" value="XM_022303216.1"/>
</dbReference>
<dbReference type="PANTHER" id="PTHR34054">
    <property type="entry name" value="EXPRESSED PROTEIN"/>
    <property type="match status" value="1"/>
</dbReference>
<keyword evidence="2" id="KW-1133">Transmembrane helix</keyword>
<dbReference type="OrthoDB" id="1707227at2759"/>
<proteinExistence type="predicted"/>
<evidence type="ECO:0000256" key="2">
    <source>
        <dbReference type="SAM" id="Phobius"/>
    </source>
</evidence>
<dbReference type="InterPro" id="IPR045884">
    <property type="entry name" value="At5g59350-like"/>
</dbReference>
<feature type="transmembrane region" description="Helical" evidence="2">
    <location>
        <begin position="6"/>
        <end position="30"/>
    </location>
</feature>
<evidence type="ECO:0000313" key="3">
    <source>
        <dbReference type="Proteomes" id="UP000504603"/>
    </source>
</evidence>
<feature type="compositionally biased region" description="Basic and acidic residues" evidence="1">
    <location>
        <begin position="43"/>
        <end position="59"/>
    </location>
</feature>
<dbReference type="Proteomes" id="UP000504603">
    <property type="component" value="Unplaced"/>
</dbReference>
<feature type="region of interest" description="Disordered" evidence="1">
    <location>
        <begin position="43"/>
        <end position="68"/>
    </location>
</feature>
<keyword evidence="2" id="KW-0812">Transmembrane</keyword>
<reference evidence="4" key="1">
    <citation type="submission" date="2025-08" db="UniProtKB">
        <authorList>
            <consortium name="RefSeq"/>
        </authorList>
    </citation>
    <scope>IDENTIFICATION</scope>
    <source>
        <strain evidence="4">OHB3-1</strain>
    </source>
</reference>
<keyword evidence="2" id="KW-0472">Membrane</keyword>
<evidence type="ECO:0000256" key="1">
    <source>
        <dbReference type="SAM" id="MobiDB-lite"/>
    </source>
</evidence>
<keyword evidence="3" id="KW-1185">Reference proteome</keyword>
<dbReference type="PANTHER" id="PTHR34054:SF6">
    <property type="entry name" value="TRANSMEMBRANE PROTEIN"/>
    <property type="match status" value="1"/>
</dbReference>
<evidence type="ECO:0000313" key="4">
    <source>
        <dbReference type="RefSeq" id="XP_022158908.1"/>
    </source>
</evidence>
<dbReference type="KEGG" id="mcha:111025368"/>